<proteinExistence type="predicted"/>
<keyword evidence="3" id="KW-1185">Reference proteome</keyword>
<protein>
    <recommendedName>
        <fullName evidence="1">Zinc finger CGNR domain-containing protein</fullName>
    </recommendedName>
</protein>
<comment type="caution">
    <text evidence="2">The sequence shown here is derived from an EMBL/GenBank/DDBJ whole genome shotgun (WGS) entry which is preliminary data.</text>
</comment>
<dbReference type="InterPro" id="IPR023286">
    <property type="entry name" value="ABATE_dom_sf"/>
</dbReference>
<evidence type="ECO:0000259" key="1">
    <source>
        <dbReference type="Pfam" id="PF11706"/>
    </source>
</evidence>
<organism evidence="2 3">
    <name type="scientific">Micromonospora deserti</name>
    <dbReference type="NCBI Taxonomy" id="2070366"/>
    <lineage>
        <taxon>Bacteria</taxon>
        <taxon>Bacillati</taxon>
        <taxon>Actinomycetota</taxon>
        <taxon>Actinomycetes</taxon>
        <taxon>Micromonosporales</taxon>
        <taxon>Micromonosporaceae</taxon>
        <taxon>Micromonospora</taxon>
    </lineage>
</organism>
<dbReference type="Proteomes" id="UP000248749">
    <property type="component" value="Unassembled WGS sequence"/>
</dbReference>
<gene>
    <name evidence="2" type="ORF">C1I99_22640</name>
</gene>
<dbReference type="Gene3D" id="1.10.3300.10">
    <property type="entry name" value="Jann2411-like domain"/>
    <property type="match status" value="1"/>
</dbReference>
<dbReference type="Pfam" id="PF11706">
    <property type="entry name" value="zf-CGNR"/>
    <property type="match status" value="1"/>
</dbReference>
<dbReference type="SUPFAM" id="SSF160904">
    <property type="entry name" value="Jann2411-like"/>
    <property type="match status" value="1"/>
</dbReference>
<dbReference type="AlphaFoldDB" id="A0A2W2BX71"/>
<evidence type="ECO:0000313" key="3">
    <source>
        <dbReference type="Proteomes" id="UP000248749"/>
    </source>
</evidence>
<feature type="domain" description="Zinc finger CGNR" evidence="1">
    <location>
        <begin position="7"/>
        <end position="31"/>
    </location>
</feature>
<sequence length="37" mass="4487">MLYFVADPPRREWCSVACGNRARAARYYRRHREADSR</sequence>
<dbReference type="EMBL" id="POUB01000192">
    <property type="protein sequence ID" value="PZF91885.1"/>
    <property type="molecule type" value="Genomic_DNA"/>
</dbReference>
<accession>A0A2W2BX71</accession>
<reference evidence="2 3" key="1">
    <citation type="submission" date="2018-01" db="EMBL/GenBank/DDBJ databases">
        <title>Draft genome sequence of Salinispora sp. 13K206.</title>
        <authorList>
            <person name="Sahin N."/>
            <person name="Saygin H."/>
            <person name="Ay H."/>
        </authorList>
    </citation>
    <scope>NUCLEOTIDE SEQUENCE [LARGE SCALE GENOMIC DNA]</scope>
    <source>
        <strain evidence="2 3">13K206</strain>
    </source>
</reference>
<evidence type="ECO:0000313" key="2">
    <source>
        <dbReference type="EMBL" id="PZF91885.1"/>
    </source>
</evidence>
<dbReference type="InterPro" id="IPR021005">
    <property type="entry name" value="Znf_CGNR"/>
</dbReference>
<name>A0A2W2BX71_9ACTN</name>